<feature type="domain" description="DOMON" evidence="12">
    <location>
        <begin position="22"/>
        <end position="137"/>
    </location>
</feature>
<dbReference type="STRING" id="56857.A0A200PUB8"/>
<feature type="transmembrane region" description="Helical" evidence="11">
    <location>
        <begin position="186"/>
        <end position="206"/>
    </location>
</feature>
<evidence type="ECO:0000256" key="9">
    <source>
        <dbReference type="ARBA" id="ARBA00053871"/>
    </source>
</evidence>
<evidence type="ECO:0000256" key="11">
    <source>
        <dbReference type="SAM" id="Phobius"/>
    </source>
</evidence>
<evidence type="ECO:0000256" key="1">
    <source>
        <dbReference type="ARBA" id="ARBA00004141"/>
    </source>
</evidence>
<keyword evidence="5" id="KW-0732">Signal</keyword>
<evidence type="ECO:0000256" key="10">
    <source>
        <dbReference type="PIRSR" id="PIRSR037471-1"/>
    </source>
</evidence>
<organism evidence="14 15">
    <name type="scientific">Macleaya cordata</name>
    <name type="common">Five-seeded plume-poppy</name>
    <name type="synonym">Bocconia cordata</name>
    <dbReference type="NCBI Taxonomy" id="56857"/>
    <lineage>
        <taxon>Eukaryota</taxon>
        <taxon>Viridiplantae</taxon>
        <taxon>Streptophyta</taxon>
        <taxon>Embryophyta</taxon>
        <taxon>Tracheophyta</taxon>
        <taxon>Spermatophyta</taxon>
        <taxon>Magnoliopsida</taxon>
        <taxon>Ranunculales</taxon>
        <taxon>Papaveraceae</taxon>
        <taxon>Papaveroideae</taxon>
        <taxon>Macleaya</taxon>
    </lineage>
</organism>
<evidence type="ECO:0000256" key="6">
    <source>
        <dbReference type="ARBA" id="ARBA00022982"/>
    </source>
</evidence>
<feature type="transmembrane region" description="Helical" evidence="11">
    <location>
        <begin position="255"/>
        <end position="275"/>
    </location>
</feature>
<keyword evidence="4 10" id="KW-0479">Metal-binding</keyword>
<feature type="transmembrane region" description="Helical" evidence="11">
    <location>
        <begin position="226"/>
        <end position="243"/>
    </location>
</feature>
<dbReference type="Pfam" id="PF03188">
    <property type="entry name" value="Cytochrom_B561"/>
    <property type="match status" value="1"/>
</dbReference>
<comment type="function">
    <text evidence="9">May act as a catecholamine-responsive trans-membrane electron transporter.</text>
</comment>
<dbReference type="InterPro" id="IPR005018">
    <property type="entry name" value="DOMON_domain"/>
</dbReference>
<keyword evidence="2" id="KW-0813">Transport</keyword>
<protein>
    <submittedName>
        <fullName evidence="14">Cytochrome b561</fullName>
    </submittedName>
</protein>
<dbReference type="SMART" id="SM00665">
    <property type="entry name" value="B561"/>
    <property type="match status" value="1"/>
</dbReference>
<evidence type="ECO:0000256" key="7">
    <source>
        <dbReference type="ARBA" id="ARBA00022989"/>
    </source>
</evidence>
<keyword evidence="3 11" id="KW-0812">Transmembrane</keyword>
<dbReference type="PANTHER" id="PTHR23130">
    <property type="entry name" value="CYTOCHROME B561 AND DOMON DOMAIN-CONTAINING PROTEIN"/>
    <property type="match status" value="1"/>
</dbReference>
<evidence type="ECO:0000256" key="4">
    <source>
        <dbReference type="ARBA" id="ARBA00022723"/>
    </source>
</evidence>
<dbReference type="InterPro" id="IPR017214">
    <property type="entry name" value="UCP037471"/>
</dbReference>
<evidence type="ECO:0000259" key="12">
    <source>
        <dbReference type="PROSITE" id="PS50836"/>
    </source>
</evidence>
<reference evidence="14 15" key="1">
    <citation type="journal article" date="2017" name="Mol. Plant">
        <title>The Genome of Medicinal Plant Macleaya cordata Provides New Insights into Benzylisoquinoline Alkaloids Metabolism.</title>
        <authorList>
            <person name="Liu X."/>
            <person name="Liu Y."/>
            <person name="Huang P."/>
            <person name="Ma Y."/>
            <person name="Qing Z."/>
            <person name="Tang Q."/>
            <person name="Cao H."/>
            <person name="Cheng P."/>
            <person name="Zheng Y."/>
            <person name="Yuan Z."/>
            <person name="Zhou Y."/>
            <person name="Liu J."/>
            <person name="Tang Z."/>
            <person name="Zhuo Y."/>
            <person name="Zhang Y."/>
            <person name="Yu L."/>
            <person name="Huang J."/>
            <person name="Yang P."/>
            <person name="Peng Q."/>
            <person name="Zhang J."/>
            <person name="Jiang W."/>
            <person name="Zhang Z."/>
            <person name="Lin K."/>
            <person name="Ro D.K."/>
            <person name="Chen X."/>
            <person name="Xiong X."/>
            <person name="Shang Y."/>
            <person name="Huang S."/>
            <person name="Zeng J."/>
        </authorList>
    </citation>
    <scope>NUCLEOTIDE SEQUENCE [LARGE SCALE GENOMIC DNA]</scope>
    <source>
        <strain evidence="15">cv. BLH2017</strain>
        <tissue evidence="14">Root</tissue>
    </source>
</reference>
<dbReference type="CDD" id="cd09629">
    <property type="entry name" value="DOMON_CIL1_like"/>
    <property type="match status" value="1"/>
</dbReference>
<keyword evidence="7 11" id="KW-1133">Transmembrane helix</keyword>
<feature type="transmembrane region" description="Helical" evidence="11">
    <location>
        <begin position="320"/>
        <end position="341"/>
    </location>
</feature>
<keyword evidence="6" id="KW-0249">Electron transport</keyword>
<dbReference type="InterPro" id="IPR006593">
    <property type="entry name" value="Cyt_b561/ferric_Rdtase_TM"/>
</dbReference>
<evidence type="ECO:0000313" key="15">
    <source>
        <dbReference type="Proteomes" id="UP000195402"/>
    </source>
</evidence>
<dbReference type="GO" id="GO:0016020">
    <property type="term" value="C:membrane"/>
    <property type="evidence" value="ECO:0007669"/>
    <property type="project" value="UniProtKB-SubCell"/>
</dbReference>
<name>A0A200PUB8_MACCD</name>
<dbReference type="EMBL" id="MVGT01004037">
    <property type="protein sequence ID" value="OVA01810.1"/>
    <property type="molecule type" value="Genomic_DNA"/>
</dbReference>
<comment type="caution">
    <text evidence="14">The sequence shown here is derived from an EMBL/GenBank/DDBJ whole genome shotgun (WGS) entry which is preliminary data.</text>
</comment>
<keyword evidence="15" id="KW-1185">Reference proteome</keyword>
<accession>A0A200PUB8</accession>
<dbReference type="InterPro" id="IPR045265">
    <property type="entry name" value="AIR12_DOMON"/>
</dbReference>
<feature type="domain" description="Cytochrome b561" evidence="13">
    <location>
        <begin position="143"/>
        <end position="344"/>
    </location>
</feature>
<dbReference type="OrthoDB" id="2419613at2759"/>
<dbReference type="PROSITE" id="PS50939">
    <property type="entry name" value="CYTOCHROME_B561"/>
    <property type="match status" value="1"/>
</dbReference>
<evidence type="ECO:0000256" key="5">
    <source>
        <dbReference type="ARBA" id="ARBA00022729"/>
    </source>
</evidence>
<evidence type="ECO:0000256" key="2">
    <source>
        <dbReference type="ARBA" id="ARBA00022448"/>
    </source>
</evidence>
<evidence type="ECO:0000256" key="8">
    <source>
        <dbReference type="ARBA" id="ARBA00023136"/>
    </source>
</evidence>
<keyword evidence="8 11" id="KW-0472">Membrane</keyword>
<dbReference type="OMA" id="NINIVWQ"/>
<feature type="binding site" description="axial binding residue" evidence="10">
    <location>
        <position position="184"/>
    </location>
    <ligand>
        <name>heme b</name>
        <dbReference type="ChEBI" id="CHEBI:60344"/>
        <label>1</label>
    </ligand>
    <ligandPart>
        <name>Fe</name>
        <dbReference type="ChEBI" id="CHEBI:18248"/>
    </ligandPart>
</feature>
<evidence type="ECO:0000259" key="13">
    <source>
        <dbReference type="PROSITE" id="PS50939"/>
    </source>
</evidence>
<dbReference type="Proteomes" id="UP000195402">
    <property type="component" value="Unassembled WGS sequence"/>
</dbReference>
<evidence type="ECO:0000313" key="14">
    <source>
        <dbReference type="EMBL" id="OVA01810.1"/>
    </source>
</evidence>
<gene>
    <name evidence="14" type="ORF">BVC80_9075g53</name>
</gene>
<dbReference type="CDD" id="cd08760">
    <property type="entry name" value="Cyt_b561_FRRS1_like"/>
    <property type="match status" value="1"/>
</dbReference>
<dbReference type="PANTHER" id="PTHR23130:SF167">
    <property type="entry name" value="CYTOCHROME B561 AND DOMON DOMAIN-CONTAINING PROTEIN"/>
    <property type="match status" value="1"/>
</dbReference>
<proteinExistence type="predicted"/>
<keyword evidence="10" id="KW-0408">Iron</keyword>
<feature type="transmembrane region" description="Helical" evidence="11">
    <location>
        <begin position="287"/>
        <end position="308"/>
    </location>
</feature>
<dbReference type="Gene3D" id="1.20.120.1770">
    <property type="match status" value="1"/>
</dbReference>
<dbReference type="InParanoid" id="A0A200PUB8"/>
<dbReference type="Pfam" id="PF04526">
    <property type="entry name" value="DUF568"/>
    <property type="match status" value="1"/>
</dbReference>
<sequence>MAVLFPPFLNKIFSSCNDLPVLNSFLHWNYNSSTNTVDIAFRHTNISSSSWVAWAINPSSKGMIGSQALVAFQGSDGIMRAYTSSVTNYTTQLQEGNLSFAVPKISAEFLNNEITIFATLELPINSSSTVTQLWQEGPLIGDSPTAHPTTGDNVKSIGTLDFLSGQQIATTVGGNSLLRRKNVHGVLNAVSWGTLMPLGAIIARYLKVVNSAGPAWFYLHMTCQHSAYIVGVAGWVTGLKLGAESPGIQYTAHRYIGIVLFCLGTLQVFALLLRPSPDHKYRFYWSIYHHLTGYAVIILSVVNVFKGFDILDPEKKWKRIYIIIISALGLIAVQLEVFTWIRVMKMKKNKSQRNLNEAYGANGYGAKPQQTSVDF</sequence>
<feature type="binding site" description="axial binding residue" evidence="10">
    <location>
        <position position="289"/>
    </location>
    <ligand>
        <name>heme b</name>
        <dbReference type="ChEBI" id="CHEBI:60344"/>
        <label>1</label>
    </ligand>
    <ligandPart>
        <name>Fe</name>
        <dbReference type="ChEBI" id="CHEBI:18248"/>
    </ligandPart>
</feature>
<dbReference type="FunCoup" id="A0A200PUB8">
    <property type="interactions" value="182"/>
</dbReference>
<feature type="binding site" description="axial binding residue" evidence="10">
    <location>
        <position position="220"/>
    </location>
    <ligand>
        <name>heme b</name>
        <dbReference type="ChEBI" id="CHEBI:60344"/>
        <label>1</label>
    </ligand>
    <ligandPart>
        <name>Fe</name>
        <dbReference type="ChEBI" id="CHEBI:18248"/>
    </ligandPart>
</feature>
<evidence type="ECO:0000256" key="3">
    <source>
        <dbReference type="ARBA" id="ARBA00022692"/>
    </source>
</evidence>
<feature type="binding site" description="axial binding residue" evidence="10">
    <location>
        <position position="253"/>
    </location>
    <ligand>
        <name>heme b</name>
        <dbReference type="ChEBI" id="CHEBI:60344"/>
        <label>1</label>
    </ligand>
    <ligandPart>
        <name>Fe</name>
        <dbReference type="ChEBI" id="CHEBI:18248"/>
    </ligandPart>
</feature>
<dbReference type="FunFam" id="1.20.120.1770:FF:000007">
    <property type="entry name" value="Cytochrome b561 and DOMON domain-containing protein"/>
    <property type="match status" value="1"/>
</dbReference>
<dbReference type="GO" id="GO:0046872">
    <property type="term" value="F:metal ion binding"/>
    <property type="evidence" value="ECO:0007669"/>
    <property type="project" value="UniProtKB-KW"/>
</dbReference>
<dbReference type="PIRSF" id="PIRSF037471">
    <property type="entry name" value="UCP037471"/>
    <property type="match status" value="1"/>
</dbReference>
<comment type="subcellular location">
    <subcellularLocation>
        <location evidence="1">Membrane</location>
        <topology evidence="1">Multi-pass membrane protein</topology>
    </subcellularLocation>
</comment>
<dbReference type="PROSITE" id="PS50836">
    <property type="entry name" value="DOMON"/>
    <property type="match status" value="1"/>
</dbReference>
<dbReference type="AlphaFoldDB" id="A0A200PUB8"/>